<evidence type="ECO:0000313" key="6">
    <source>
        <dbReference type="EMBL" id="KAB5579205.1"/>
    </source>
</evidence>
<dbReference type="PANTHER" id="PTHR14819">
    <property type="entry name" value="GTP-BINDING"/>
    <property type="match status" value="1"/>
</dbReference>
<dbReference type="PANTHER" id="PTHR14819:SF9">
    <property type="entry name" value="UP-REGULATOR OF CELL PROLIFERATION-LIKE"/>
    <property type="match status" value="1"/>
</dbReference>
<feature type="domain" description="Fibronectin type-III" evidence="4">
    <location>
        <begin position="46"/>
        <end position="130"/>
    </location>
</feature>
<evidence type="ECO:0000313" key="7">
    <source>
        <dbReference type="Proteomes" id="UP000327468"/>
    </source>
</evidence>
<feature type="region of interest" description="Disordered" evidence="3">
    <location>
        <begin position="1"/>
        <end position="45"/>
    </location>
</feature>
<feature type="domain" description="Fibronectin type-III" evidence="4">
    <location>
        <begin position="131"/>
        <end position="219"/>
    </location>
</feature>
<sequence length="1776" mass="203780">METSDEEQFEDAQDFLDTELQPNLYENQSAESHVEEETDTPEHFPAPYDISVQSIGTDFARLVWKCLDSISTFELRCSSSTSSSIQTLSQNYAEVSGLCPGTEYTFTVVAVSENGNQSSRGKVSAYTLPNPPESIKVKNIGSTSVTLSWHPPASLEKKYHVVCSQNGRTVHEEETDNNTLVINNLTPGKKYSFHIAAVLKNGSTSKRAVSFATTQTNLESFLQDVGLKQHLADKLSLSTVLQIDKSTVTDDPARSRSNLPWLFLKKLMMVNVTARSVKCASLTDEDEDLSLDLYNDLDSLVLNQDSSHKVNPLDIITALFLCSDSFLQQEIALKMSMCQFSVPLLLPNCDTQQSMLMLWALRDIVKKFRPHSLSDPRGFVEDRIVLADLPLVSFVRLGECSISKSQILNKLLSNPQQYHDTFVHHDMDCGDIPRKISNGLVEISWYLPCGSKNIDIFPEPVAFANLRGDISTFETQYSFLCQISTAVFVFFDNFDSNYQLLTNTHVKAQLFLVGNADTKALNLDLLKRTAAALNLKKSSIILKTKQNNADFVKNLCSAVSGVVKNSSMTIQLEKMTTVAYEFGILIDEDSKECQNAKENAKAITSRIQDTLNFKEKQLPLQGEIWKKLGKLEKEECRLRKAGNKNIEIYKSELMDQKMELRKQQSRYEMSEAMSCFISALSSSNLERSYFLKWMRMNLDNLSRKKLSGLRELYKEKCQESSEKKEEIALLDRQISNSALGTEHFLREMGQLYEAAVTLPENIQSRQQMLHLPKLCAELLLDGFPVELVDGDASNIPLRWISDVLKELNILVQPKNKIMVVTVLGVQSTGKSTLLNTMFGVQFAVSSGRCTRGAFMLLIKITDRFREILNCDHLMIIDTEGLKSPELAQLDDSYEHDNELATLVVGLSDITIINIAMENSTEMKDILQIVVHAFLRMKEVGKKPMCAFVHQNVADVSAHDKNMRDRKLLLEQLNEMTEAAAKMENKEDYKKFTDIMEYDPETGNWYIPGLWHGNPPMAPVNAGYSEAVYDFKKNMMDILIKKKKSTNNIEEFLEWTKSLWNAVKYENFIFSFRNSLVADAYMKLCTEFHKWEWSFKKHMYTWLTSAETRVSNFEMLKSKSDKRNLQDLLKTLKHEASSELDKREKTILENLVKYFEQTEGHVYLVEKYREDFVNSAKSLRRETENSVLSKLEAVIEIRTGKNNLDNIKKTHTDKMEKKVLKLLEELRKNRCSETMSEAELDNVFENIWRETVEELSFKGLQRQIISNSVFSQLRTNMKRKGSSVSEMLNGVALDQYGKEKFIVTPENFLKKMIHHVYKSEHTVRLQELADSVIDACMQSVNDKKEGKSDYHDTYIQEILDIIDQKLTSGKNLKFSVNFELSLKLHICAISAREFQAMHDCFIAENDPRRCLEQFKEKYRADFKDLFSNRDQCQRKAEEFTKLCLSPAVEIFICSSLGPDIIDTMLQGENAFQFSTRAFFQYSILKQLLTESDFQNYVSYIRSYERFVKDWILKQITDRFSKGGKLFELEQQHLKGAIMEIKEAIKKAQHETDENESIKRFIQNICRELGKKLVIPHDVLEAVMVLSNAKQEQFVHWLTLSVEEMEESLKTKFKMRNIQSKLKTLKIKPQDELFKRVFGCGKQCPFCKAPCEAGGEAHTHHSASVHRPKGLGLYRYEQSEKLVTNICSTDVNSDTKFRCLETHYNYHPYKKYREIFPDWHIPADPSIEASDYWKYVMANFNDQFAKAYNAKPGDIPPVWKKITKQQAENSLKECFSIK</sequence>
<dbReference type="Pfam" id="PF25496">
    <property type="entry name" value="URGCP"/>
    <property type="match status" value="1"/>
</dbReference>
<dbReference type="InterPro" id="IPR058641">
    <property type="entry name" value="GVIN1_dom"/>
</dbReference>
<dbReference type="InterPro" id="IPR013783">
    <property type="entry name" value="Ig-like_fold"/>
</dbReference>
<keyword evidence="7" id="KW-1185">Reference proteome</keyword>
<dbReference type="SMART" id="SM00060">
    <property type="entry name" value="FN3"/>
    <property type="match status" value="2"/>
</dbReference>
<dbReference type="InterPro" id="IPR057365">
    <property type="entry name" value="URGCP"/>
</dbReference>
<dbReference type="Pfam" id="PF25683">
    <property type="entry name" value="URGCP_GTPase"/>
    <property type="match status" value="1"/>
</dbReference>
<dbReference type="SUPFAM" id="SSF52540">
    <property type="entry name" value="P-loop containing nucleoside triphosphate hydrolases"/>
    <property type="match status" value="1"/>
</dbReference>
<dbReference type="PROSITE" id="PS50853">
    <property type="entry name" value="FN3"/>
    <property type="match status" value="2"/>
</dbReference>
<feature type="coiled-coil region" evidence="2">
    <location>
        <begin position="1114"/>
        <end position="1141"/>
    </location>
</feature>
<keyword evidence="2" id="KW-0175">Coiled coil</keyword>
<dbReference type="EMBL" id="VFJC01000005">
    <property type="protein sequence ID" value="KAB5579205.1"/>
    <property type="molecule type" value="Genomic_DNA"/>
</dbReference>
<dbReference type="Gene3D" id="3.40.50.300">
    <property type="entry name" value="P-loop containing nucleotide triphosphate hydrolases"/>
    <property type="match status" value="1"/>
</dbReference>
<dbReference type="SUPFAM" id="SSF49265">
    <property type="entry name" value="Fibronectin type III"/>
    <property type="match status" value="1"/>
</dbReference>
<dbReference type="Pfam" id="PF25974">
    <property type="entry name" value="URGCP_9th"/>
    <property type="match status" value="1"/>
</dbReference>
<evidence type="ECO:0008006" key="8">
    <source>
        <dbReference type="Google" id="ProtNLM"/>
    </source>
</evidence>
<dbReference type="PROSITE" id="PS51717">
    <property type="entry name" value="G_VLIG"/>
    <property type="match status" value="1"/>
</dbReference>
<name>A0A5N5PHZ7_PANHP</name>
<comment type="caution">
    <text evidence="6">The sequence shown here is derived from an EMBL/GenBank/DDBJ whole genome shotgun (WGS) entry which is preliminary data.</text>
</comment>
<dbReference type="Pfam" id="PF00041">
    <property type="entry name" value="fn3"/>
    <property type="match status" value="2"/>
</dbReference>
<dbReference type="InterPro" id="IPR036116">
    <property type="entry name" value="FN3_sf"/>
</dbReference>
<feature type="domain" description="VLIG-type G" evidence="5">
    <location>
        <begin position="814"/>
        <end position="1059"/>
    </location>
</feature>
<evidence type="ECO:0000256" key="3">
    <source>
        <dbReference type="SAM" id="MobiDB-lite"/>
    </source>
</evidence>
<protein>
    <recommendedName>
        <fullName evidence="8">Interferon-induced very large GTPase 1-like</fullName>
    </recommendedName>
</protein>
<dbReference type="CDD" id="cd00063">
    <property type="entry name" value="FN3"/>
    <property type="match status" value="2"/>
</dbReference>
<evidence type="ECO:0000259" key="4">
    <source>
        <dbReference type="PROSITE" id="PS50853"/>
    </source>
</evidence>
<gene>
    <name evidence="6" type="ORF">PHYPO_G00192430</name>
</gene>
<feature type="compositionally biased region" description="Polar residues" evidence="3">
    <location>
        <begin position="20"/>
        <end position="31"/>
    </location>
</feature>
<reference evidence="6 7" key="1">
    <citation type="submission" date="2019-06" db="EMBL/GenBank/DDBJ databases">
        <title>A chromosome-scale genome assembly of the striped catfish, Pangasianodon hypophthalmus.</title>
        <authorList>
            <person name="Wen M."/>
            <person name="Zahm M."/>
            <person name="Roques C."/>
            <person name="Cabau C."/>
            <person name="Klopp C."/>
            <person name="Donnadieu C."/>
            <person name="Jouanno E."/>
            <person name="Avarre J.-C."/>
            <person name="Campet M."/>
            <person name="Ha T.T.T."/>
            <person name="Dugue R."/>
            <person name="Lampietro C."/>
            <person name="Louis A."/>
            <person name="Herpin A."/>
            <person name="Echchiki A."/>
            <person name="Berthelot C."/>
            <person name="Parey E."/>
            <person name="Roest-Crollius H."/>
            <person name="Braasch I."/>
            <person name="Postlethwait J."/>
            <person name="Bobe J."/>
            <person name="Montfort J."/>
            <person name="Bouchez O."/>
            <person name="Begum T."/>
            <person name="Schartl M."/>
            <person name="Guiguen Y."/>
        </authorList>
    </citation>
    <scope>NUCLEOTIDE SEQUENCE [LARGE SCALE GENOMIC DNA]</scope>
    <source>
        <strain evidence="6 7">Indonesia</strain>
        <tissue evidence="6">Blood</tissue>
    </source>
</reference>
<proteinExistence type="inferred from homology"/>
<comment type="similarity">
    <text evidence="1">Belongs to the TRAFAC class dynamin-like GTPase superfamily. Very large inducible GTPase (VLIG) family.</text>
</comment>
<organism evidence="6 7">
    <name type="scientific">Pangasianodon hypophthalmus</name>
    <name type="common">Striped catfish</name>
    <name type="synonym">Helicophagus hypophthalmus</name>
    <dbReference type="NCBI Taxonomy" id="310915"/>
    <lineage>
        <taxon>Eukaryota</taxon>
        <taxon>Metazoa</taxon>
        <taxon>Chordata</taxon>
        <taxon>Craniata</taxon>
        <taxon>Vertebrata</taxon>
        <taxon>Euteleostomi</taxon>
        <taxon>Actinopterygii</taxon>
        <taxon>Neopterygii</taxon>
        <taxon>Teleostei</taxon>
        <taxon>Ostariophysi</taxon>
        <taxon>Siluriformes</taxon>
        <taxon>Pangasiidae</taxon>
        <taxon>Pangasianodon</taxon>
    </lineage>
</organism>
<dbReference type="InterPro" id="IPR030383">
    <property type="entry name" value="G_VLIG_dom"/>
</dbReference>
<dbReference type="InterPro" id="IPR003961">
    <property type="entry name" value="FN3_dom"/>
</dbReference>
<evidence type="ECO:0000259" key="5">
    <source>
        <dbReference type="PROSITE" id="PS51717"/>
    </source>
</evidence>
<dbReference type="GO" id="GO:0005525">
    <property type="term" value="F:GTP binding"/>
    <property type="evidence" value="ECO:0007669"/>
    <property type="project" value="InterPro"/>
</dbReference>
<dbReference type="Proteomes" id="UP000327468">
    <property type="component" value="Chromosome 4"/>
</dbReference>
<evidence type="ECO:0000256" key="1">
    <source>
        <dbReference type="ARBA" id="ARBA00006828"/>
    </source>
</evidence>
<dbReference type="InterPro" id="IPR052986">
    <property type="entry name" value="VLIG_GTPase"/>
</dbReference>
<accession>A0A5N5PHZ7</accession>
<evidence type="ECO:0000256" key="2">
    <source>
        <dbReference type="SAM" id="Coils"/>
    </source>
</evidence>
<feature type="compositionally biased region" description="Acidic residues" evidence="3">
    <location>
        <begin position="1"/>
        <end position="17"/>
    </location>
</feature>
<dbReference type="InterPro" id="IPR027417">
    <property type="entry name" value="P-loop_NTPase"/>
</dbReference>
<dbReference type="Gene3D" id="2.60.40.10">
    <property type="entry name" value="Immunoglobulins"/>
    <property type="match status" value="2"/>
</dbReference>